<feature type="compositionally biased region" description="Polar residues" evidence="2">
    <location>
        <begin position="1114"/>
        <end position="1131"/>
    </location>
</feature>
<reference evidence="4 5" key="1">
    <citation type="journal article" date="2013" name="PLoS Genet.">
        <title>The genome and development-dependent transcriptomes of Pyronema confluens: a window into fungal evolution.</title>
        <authorList>
            <person name="Traeger S."/>
            <person name="Altegoer F."/>
            <person name="Freitag M."/>
            <person name="Gabaldon T."/>
            <person name="Kempken F."/>
            <person name="Kumar A."/>
            <person name="Marcet-Houben M."/>
            <person name="Poggeler S."/>
            <person name="Stajich J.E."/>
            <person name="Nowrousian M."/>
        </authorList>
    </citation>
    <scope>NUCLEOTIDE SEQUENCE [LARGE SCALE GENOMIC DNA]</scope>
    <source>
        <strain evidence="5">CBS 100304</strain>
        <tissue evidence="4">Vegetative mycelium</tissue>
    </source>
</reference>
<feature type="compositionally biased region" description="Polar residues" evidence="2">
    <location>
        <begin position="2107"/>
        <end position="2119"/>
    </location>
</feature>
<evidence type="ECO:0000313" key="4">
    <source>
        <dbReference type="EMBL" id="CCX30187.1"/>
    </source>
</evidence>
<feature type="compositionally biased region" description="Low complexity" evidence="2">
    <location>
        <begin position="1401"/>
        <end position="1412"/>
    </location>
</feature>
<feature type="compositionally biased region" description="Low complexity" evidence="2">
    <location>
        <begin position="1"/>
        <end position="12"/>
    </location>
</feature>
<feature type="compositionally biased region" description="Low complexity" evidence="2">
    <location>
        <begin position="1249"/>
        <end position="1270"/>
    </location>
</feature>
<feature type="region of interest" description="Disordered" evidence="2">
    <location>
        <begin position="2033"/>
        <end position="2064"/>
    </location>
</feature>
<feature type="region of interest" description="Disordered" evidence="2">
    <location>
        <begin position="859"/>
        <end position="882"/>
    </location>
</feature>
<feature type="region of interest" description="Disordered" evidence="2">
    <location>
        <begin position="1067"/>
        <end position="1089"/>
    </location>
</feature>
<protein>
    <submittedName>
        <fullName evidence="4">Uncharacterized protein</fullName>
    </submittedName>
</protein>
<feature type="region of interest" description="Disordered" evidence="2">
    <location>
        <begin position="1314"/>
        <end position="1357"/>
    </location>
</feature>
<feature type="transmembrane region" description="Helical" evidence="3">
    <location>
        <begin position="1978"/>
        <end position="2000"/>
    </location>
</feature>
<organism evidence="4 5">
    <name type="scientific">Pyronema omphalodes (strain CBS 100304)</name>
    <name type="common">Pyronema confluens</name>
    <dbReference type="NCBI Taxonomy" id="1076935"/>
    <lineage>
        <taxon>Eukaryota</taxon>
        <taxon>Fungi</taxon>
        <taxon>Dikarya</taxon>
        <taxon>Ascomycota</taxon>
        <taxon>Pezizomycotina</taxon>
        <taxon>Pezizomycetes</taxon>
        <taxon>Pezizales</taxon>
        <taxon>Pyronemataceae</taxon>
        <taxon>Pyronema</taxon>
    </lineage>
</organism>
<feature type="region of interest" description="Disordered" evidence="2">
    <location>
        <begin position="950"/>
        <end position="997"/>
    </location>
</feature>
<keyword evidence="1" id="KW-0175">Coiled coil</keyword>
<feature type="compositionally biased region" description="Polar residues" evidence="2">
    <location>
        <begin position="1332"/>
        <end position="1350"/>
    </location>
</feature>
<dbReference type="eggNOG" id="ENOG502STSZ">
    <property type="taxonomic scope" value="Eukaryota"/>
</dbReference>
<feature type="compositionally biased region" description="Low complexity" evidence="2">
    <location>
        <begin position="952"/>
        <end position="963"/>
    </location>
</feature>
<feature type="region of interest" description="Disordered" evidence="2">
    <location>
        <begin position="1230"/>
        <end position="1271"/>
    </location>
</feature>
<keyword evidence="3" id="KW-0472">Membrane</keyword>
<dbReference type="OrthoDB" id="426293at2759"/>
<feature type="region of interest" description="Disordered" evidence="2">
    <location>
        <begin position="1"/>
        <end position="39"/>
    </location>
</feature>
<evidence type="ECO:0000256" key="2">
    <source>
        <dbReference type="SAM" id="MobiDB-lite"/>
    </source>
</evidence>
<gene>
    <name evidence="4" type="ORF">PCON_08289</name>
</gene>
<feature type="compositionally biased region" description="Polar residues" evidence="2">
    <location>
        <begin position="25"/>
        <end position="34"/>
    </location>
</feature>
<dbReference type="Proteomes" id="UP000018144">
    <property type="component" value="Unassembled WGS sequence"/>
</dbReference>
<keyword evidence="5" id="KW-1185">Reference proteome</keyword>
<feature type="region of interest" description="Disordered" evidence="2">
    <location>
        <begin position="2107"/>
        <end position="2138"/>
    </location>
</feature>
<feature type="region of interest" description="Disordered" evidence="2">
    <location>
        <begin position="1103"/>
        <end position="1131"/>
    </location>
</feature>
<keyword evidence="3" id="KW-0812">Transmembrane</keyword>
<dbReference type="EMBL" id="HF935428">
    <property type="protein sequence ID" value="CCX30187.1"/>
    <property type="molecule type" value="Genomic_DNA"/>
</dbReference>
<evidence type="ECO:0000313" key="5">
    <source>
        <dbReference type="Proteomes" id="UP000018144"/>
    </source>
</evidence>
<feature type="coiled-coil region" evidence="1">
    <location>
        <begin position="1845"/>
        <end position="1917"/>
    </location>
</feature>
<evidence type="ECO:0000256" key="3">
    <source>
        <dbReference type="SAM" id="Phobius"/>
    </source>
</evidence>
<dbReference type="Gene3D" id="1.20.58.340">
    <property type="entry name" value="Magnesium transport protein CorA, transmembrane region"/>
    <property type="match status" value="1"/>
</dbReference>
<evidence type="ECO:0000256" key="1">
    <source>
        <dbReference type="SAM" id="Coils"/>
    </source>
</evidence>
<feature type="compositionally biased region" description="Polar residues" evidence="2">
    <location>
        <begin position="1314"/>
        <end position="1323"/>
    </location>
</feature>
<accession>U4LF68</accession>
<feature type="transmembrane region" description="Helical" evidence="3">
    <location>
        <begin position="2291"/>
        <end position="2315"/>
    </location>
</feature>
<sequence length="2389" mass="270646">MTSASQMTSSSMYDNESATAPAPNSEYSVPNPSDSLPGPIDANLCLFDPSPEFIPKISSLDTFTRFHSPSDTSDQQTPPPLGTYEIGDNGYSAVLSTEFDLLQLTAPSGLNVGCGIILARGSFPDSPGSILSRGQRSGFGFGLRIPDAPEYRLTEYLPENPSKSEVRVRDETATGWLNYRWPVTREVLQGSDDQGEAIAEVSRIARVQGNTNNVAKTIRYKFGDRVRLGCCCTACPSPIADSIVPPFRRYHHESKIEKDGHLLTVEDADLGAKLYVQWFQDGKRMEVPSRGERGRGNVNIGLDSSIYLKDTPIIIVHITSLRARGSDPVWFECPPLLTDIERYLEIGPSCTKYALLWKASVCQGAEGYLAGRHYPDTPQKQTHQLKLDVIGRTMEHLLSVSTLPVQSVKGSDQRKPIALLSDVVYTMRVDIQTLFWQIRTLIRTYNSLKEIRNDASLGPLCSSYRLRIKEVLIGVTSWIYFAARYAEKSGQKIGLEDRWFFVTGIPGVINQSCERAASQFQYLRHSADFSGYRDNPLPHLNGVLQSAGYTHWLLYWHLTLLYTFQNAGIPELNDLILRKHKSRQKLTTRHSVDLLYGTVDIRRKHSAESMLHAYLTWFYALFSALIFPSTEKSREEEKLARDELKRAWEAERTQRTNPNRQSDSYRCVDELNDRMALVIGELGFRDSEQLAKSLVKDVQQFMEQRQRTEQIKSPKPTDFKITSPFVTTRIRRDIRQTEGEENYWSPWEATCLNHLINLRSHYNTLCGCTRIRQQMICISRMNVIFEDCLKPFIQRGLSIVPSWDETLGSTLYNWWSTETASIFVATILDELQLTAKYISNAQPKPKSLFGKMIERSSDNLSSWTGGDSDDDSDLDTEQTSEDLEIQNRSYPNIFLCDRILGDEIRILLHETMMRQISDMEQHAIIEAMIELEEKAYLLFHEHPELVQDYPVGGDSSDFGSPSSTVASEFPRKHSRHYSKPLLSSAGSPDDEHTQQLQMESAAVRKYSEVQIEYPESYRKSDHLGSFPNLFRLLKREKTNLTYPNSSGTAILRWDGLLMTVETIQPSSSRLASWQERRRVTVESPDPDVSLSDLMQEALTPSYQASLPDSYRAPQPTNSEYPSVPYSNNSDNQYYQISQENSSKSLRQKCKNGLEEVKTNSTQNAVQINPITLENEFENVLLAASVPLPDSPSLKHTTAFKNTVDDKDEQTSLLQTPPWITHLIDVETSNNHTKASEAEETSVTPDIQRPATNSPLPLPTPTTANPRTNPLGTKVSRKVTYQVVDKDVISIELQNGAQIVESEDDYQPRNTLKSAMRSNSWNSHQSRDLSPLSGISRNNSSRPASHRNSASRPYHGSTYELDGSLDHIGQYTSRNHKFYNQERFWRNEYPFNRDIPLPPRTTPSGSRASSSFGRRQRNSYNPRRVRIARSESDYSDYDDEYYVSLATSYLPPRNRRFNHNSMSDKKSEVSIDRDKRSVLVGDVTGADSVVAVWSESGYDTMDPNDFDDIFEIASTIFHPHYMITSIEDTPALFSIRFEDRAADCEVENIKSFLKASRPPRLDDPAAPQVKNWDYCRALLKGQSGITIVDLSSQYRLSVYNEKAGLVLARHIFDNRVDTDAKYRIIAIDAFTHNIAELHICVLHIEALSGLDNYLCGFSNVLNRESRKQWDTFLTLAFHDLQDPSEPVEVHRTRTEFPPPTLALTGQEKSSKLIESAMSFAITGHRNGRTWTCSILGRRLANYVKIKQPIEPRDLEPNVYPEELRQLVETFGHDGRAARCLVAQTMVGFMFAEIAKSYTELLETLENISAKSVIFDTNPTSSDKEGETVDLHSFQEIFTFNWAIECLRKFEETIDNAKTKGEEAKRMLDRVLDETKHYWSPEMRQIREKVVQLQYERRLTQLENTHQKISRREKKLTADRDGILNLLALRNAIESANQSAAAVEQGSNIQILTLITITYLPLSLATSAFGMGIMPKSVDFRAFAVILAAASILTVLSVLNLATMTRNAKILVNRLRTFGKAVRCQIQGQKYPNRGHVFGHPGHQAPPDVLTEQRKDASSVDSPQSMDNSQNNWWNFLFIIRYFLTTYPLLETSTTLDLVTSWFRQKKTNTNGDSSLQTSKTFRFPPDLPSRLPPAQRLRTPPEAQNTWESRFTEHINNCPNCSLPNIQANQANFKRCGVGSSLLKTHLESHDGLRDHELFSDPPDPVDVNVVPEAVPIAHSPRSRRPRPTGLDGISKLLSANNRVDSANSTDKAMHFGLGHLSLSRRHTMQSGVKMRKWIPVVGNAIIRTVRVLLLPIWMSILLVDYVVIFVALGVLTPFVDLGFDDDDMEWKRMSWLLVVMKVLERPMIVITRGMPAKDTEPRPKYSATEVIRIGVQNGGLGWVRPVRAV</sequence>
<name>U4LF68_PYROM</name>
<proteinExistence type="predicted"/>
<keyword evidence="3" id="KW-1133">Transmembrane helix</keyword>
<feature type="region of interest" description="Disordered" evidence="2">
    <location>
        <begin position="1391"/>
        <end position="1420"/>
    </location>
</feature>
<feature type="compositionally biased region" description="Acidic residues" evidence="2">
    <location>
        <begin position="867"/>
        <end position="882"/>
    </location>
</feature>